<dbReference type="Pfam" id="PF00072">
    <property type="entry name" value="Response_reg"/>
    <property type="match status" value="1"/>
</dbReference>
<dbReference type="Proteomes" id="UP000192277">
    <property type="component" value="Unassembled WGS sequence"/>
</dbReference>
<dbReference type="PANTHER" id="PTHR37299">
    <property type="entry name" value="TRANSCRIPTIONAL REGULATOR-RELATED"/>
    <property type="match status" value="1"/>
</dbReference>
<feature type="domain" description="HTH LytTR-type" evidence="3">
    <location>
        <begin position="147"/>
        <end position="254"/>
    </location>
</feature>
<dbReference type="InterPro" id="IPR011006">
    <property type="entry name" value="CheY-like_superfamily"/>
</dbReference>
<evidence type="ECO:0000256" key="1">
    <source>
        <dbReference type="PROSITE-ProRule" id="PRU00169"/>
    </source>
</evidence>
<dbReference type="RefSeq" id="WP_014218842.1">
    <property type="nucleotide sequence ID" value="NZ_LWBO01000034.1"/>
</dbReference>
<evidence type="ECO:0000259" key="3">
    <source>
        <dbReference type="PROSITE" id="PS50930"/>
    </source>
</evidence>
<feature type="domain" description="Response regulatory" evidence="2">
    <location>
        <begin position="2"/>
        <end position="115"/>
    </location>
</feature>
<feature type="modified residue" description="4-aspartylphosphate" evidence="1">
    <location>
        <position position="55"/>
    </location>
</feature>
<protein>
    <recommendedName>
        <fullName evidence="6">Two component transcriptional regulator, LytTR family</fullName>
    </recommendedName>
</protein>
<reference evidence="4 5" key="1">
    <citation type="submission" date="2016-04" db="EMBL/GenBank/DDBJ databases">
        <authorList>
            <person name="Chen L."/>
            <person name="Zhuang W."/>
            <person name="Wang G."/>
        </authorList>
    </citation>
    <scope>NUCLEOTIDE SEQUENCE [LARGE SCALE GENOMIC DNA]</scope>
    <source>
        <strain evidence="5">GR20</strain>
    </source>
</reference>
<evidence type="ECO:0000313" key="5">
    <source>
        <dbReference type="Proteomes" id="UP000192277"/>
    </source>
</evidence>
<dbReference type="SMART" id="SM00850">
    <property type="entry name" value="LytTR"/>
    <property type="match status" value="1"/>
</dbReference>
<gene>
    <name evidence="4" type="ORF">A4D02_10260</name>
</gene>
<dbReference type="InterPro" id="IPR007492">
    <property type="entry name" value="LytTR_DNA-bd_dom"/>
</dbReference>
<dbReference type="InterPro" id="IPR001789">
    <property type="entry name" value="Sig_transdc_resp-reg_receiver"/>
</dbReference>
<evidence type="ECO:0000259" key="2">
    <source>
        <dbReference type="PROSITE" id="PS50110"/>
    </source>
</evidence>
<proteinExistence type="predicted"/>
<keyword evidence="1" id="KW-0597">Phosphoprotein</keyword>
<evidence type="ECO:0008006" key="6">
    <source>
        <dbReference type="Google" id="ProtNLM"/>
    </source>
</evidence>
<dbReference type="PANTHER" id="PTHR37299:SF1">
    <property type="entry name" value="STAGE 0 SPORULATION PROTEIN A HOMOLOG"/>
    <property type="match status" value="1"/>
</dbReference>
<dbReference type="Gene3D" id="2.40.50.1020">
    <property type="entry name" value="LytTr DNA-binding domain"/>
    <property type="match status" value="1"/>
</dbReference>
<dbReference type="EMBL" id="LWBO01000034">
    <property type="protein sequence ID" value="OQP43852.1"/>
    <property type="molecule type" value="Genomic_DNA"/>
</dbReference>
<comment type="caution">
    <text evidence="4">The sequence shown here is derived from an EMBL/GenBank/DDBJ whole genome shotgun (WGS) entry which is preliminary data.</text>
</comment>
<dbReference type="SUPFAM" id="SSF52172">
    <property type="entry name" value="CheY-like"/>
    <property type="match status" value="1"/>
</dbReference>
<sequence>MKIAIIEDEERAVQQLKSLLPQTLPAADVVAVIDTVEESVAWLGNSPAVDLIFLDIHLADGACFSIFQQCKIEVPIIFITAYDQYAIKAFEVNSIDYLLKPLRKERLQQALDKFQRLNDRKQSLLPEQQLQQITREITRASSYKRHFLIPHKDRLIPVQASAFAFFEIKGGIVRGITFDKKHWLLEESLDELTDLLHPEAFYRANRQFLVSRKAIKEIEHYFNGRFCLHLLPNPEEPVLVSKAKAGKFREWMQGIM</sequence>
<keyword evidence="5" id="KW-1185">Reference proteome</keyword>
<dbReference type="InterPro" id="IPR046947">
    <property type="entry name" value="LytR-like"/>
</dbReference>
<organism evidence="4 5">
    <name type="scientific">Niastella koreensis</name>
    <dbReference type="NCBI Taxonomy" id="354356"/>
    <lineage>
        <taxon>Bacteria</taxon>
        <taxon>Pseudomonadati</taxon>
        <taxon>Bacteroidota</taxon>
        <taxon>Chitinophagia</taxon>
        <taxon>Chitinophagales</taxon>
        <taxon>Chitinophagaceae</taxon>
        <taxon>Niastella</taxon>
    </lineage>
</organism>
<dbReference type="SMART" id="SM00448">
    <property type="entry name" value="REC"/>
    <property type="match status" value="1"/>
</dbReference>
<dbReference type="Gene3D" id="3.40.50.2300">
    <property type="match status" value="1"/>
</dbReference>
<dbReference type="PROSITE" id="PS50110">
    <property type="entry name" value="RESPONSE_REGULATORY"/>
    <property type="match status" value="1"/>
</dbReference>
<accession>A0ABX3NQZ3</accession>
<dbReference type="PROSITE" id="PS50930">
    <property type="entry name" value="HTH_LYTTR"/>
    <property type="match status" value="1"/>
</dbReference>
<name>A0ABX3NQZ3_9BACT</name>
<dbReference type="Pfam" id="PF04397">
    <property type="entry name" value="LytTR"/>
    <property type="match status" value="1"/>
</dbReference>
<evidence type="ECO:0000313" key="4">
    <source>
        <dbReference type="EMBL" id="OQP43852.1"/>
    </source>
</evidence>